<protein>
    <submittedName>
        <fullName evidence="1">Uncharacterized protein</fullName>
    </submittedName>
</protein>
<organism evidence="1 2">
    <name type="scientific">Clostridium neonatale</name>
    <dbReference type="NCBI Taxonomy" id="137838"/>
    <lineage>
        <taxon>Bacteria</taxon>
        <taxon>Bacillati</taxon>
        <taxon>Bacillota</taxon>
        <taxon>Clostridia</taxon>
        <taxon>Eubacteriales</taxon>
        <taxon>Clostridiaceae</taxon>
        <taxon>Clostridium</taxon>
    </lineage>
</organism>
<accession>A0AAD1YJ35</accession>
<reference evidence="1" key="1">
    <citation type="submission" date="2022-10" db="EMBL/GenBank/DDBJ databases">
        <authorList>
            <person name="Aires J."/>
            <person name="Mesa V."/>
        </authorList>
    </citation>
    <scope>NUCLEOTIDE SEQUENCE</scope>
    <source>
        <strain evidence="1">Clostridium neonatale JD116</strain>
    </source>
</reference>
<sequence>MNLVKLNKNRFKYRFNILNIISKHREEAKNNGNRFFRRSFRGRRKFYIT</sequence>
<dbReference type="AlphaFoldDB" id="A0AAD1YJ35"/>
<dbReference type="EMBL" id="CAMTCP010000270">
    <property type="protein sequence ID" value="CAI3673860.1"/>
    <property type="molecule type" value="Genomic_DNA"/>
</dbReference>
<proteinExistence type="predicted"/>
<evidence type="ECO:0000313" key="2">
    <source>
        <dbReference type="Proteomes" id="UP001189143"/>
    </source>
</evidence>
<name>A0AAD1YJ35_9CLOT</name>
<evidence type="ECO:0000313" key="1">
    <source>
        <dbReference type="EMBL" id="CAI3673860.1"/>
    </source>
</evidence>
<gene>
    <name evidence="1" type="ORF">CNEO2_60075</name>
</gene>
<comment type="caution">
    <text evidence="1">The sequence shown here is derived from an EMBL/GenBank/DDBJ whole genome shotgun (WGS) entry which is preliminary data.</text>
</comment>
<dbReference type="Proteomes" id="UP001189143">
    <property type="component" value="Unassembled WGS sequence"/>
</dbReference>